<evidence type="ECO:0000313" key="2">
    <source>
        <dbReference type="EMBL" id="TDD75932.1"/>
    </source>
</evidence>
<reference evidence="2 3" key="1">
    <citation type="submission" date="2019-03" db="EMBL/GenBank/DDBJ databases">
        <title>Flavobacterium AT-3-2 sp. nov., isolated from arctic soil.</title>
        <authorList>
            <person name="Chaudhary D.K."/>
        </authorList>
    </citation>
    <scope>NUCLEOTIDE SEQUENCE [LARGE SCALE GENOMIC DNA]</scope>
    <source>
        <strain evidence="2 3">AT-3-2</strain>
    </source>
</reference>
<dbReference type="Gene3D" id="3.40.50.2000">
    <property type="entry name" value="Glycogen Phosphorylase B"/>
    <property type="match status" value="2"/>
</dbReference>
<dbReference type="InterPro" id="IPR001296">
    <property type="entry name" value="Glyco_trans_1"/>
</dbReference>
<evidence type="ECO:0000313" key="3">
    <source>
        <dbReference type="Proteomes" id="UP000295278"/>
    </source>
</evidence>
<dbReference type="PANTHER" id="PTHR12526:SF630">
    <property type="entry name" value="GLYCOSYLTRANSFERASE"/>
    <property type="match status" value="1"/>
</dbReference>
<feature type="domain" description="Glycosyl transferase family 1" evidence="1">
    <location>
        <begin position="204"/>
        <end position="356"/>
    </location>
</feature>
<evidence type="ECO:0000259" key="1">
    <source>
        <dbReference type="Pfam" id="PF00534"/>
    </source>
</evidence>
<dbReference type="Proteomes" id="UP000295278">
    <property type="component" value="Unassembled WGS sequence"/>
</dbReference>
<keyword evidence="2" id="KW-0808">Transferase</keyword>
<proteinExistence type="predicted"/>
<protein>
    <submittedName>
        <fullName evidence="2">Glycosyltransferase</fullName>
    </submittedName>
</protein>
<dbReference type="EMBL" id="SMFM01000004">
    <property type="protein sequence ID" value="TDD75932.1"/>
    <property type="molecule type" value="Genomic_DNA"/>
</dbReference>
<keyword evidence="3" id="KW-1185">Reference proteome</keyword>
<dbReference type="SUPFAM" id="SSF53756">
    <property type="entry name" value="UDP-Glycosyltransferase/glycogen phosphorylase"/>
    <property type="match status" value="1"/>
</dbReference>
<dbReference type="CDD" id="cd03811">
    <property type="entry name" value="GT4_GT28_WabH-like"/>
    <property type="match status" value="1"/>
</dbReference>
<dbReference type="OrthoDB" id="798298at2"/>
<name>A0A4R5AZ43_9FLAO</name>
<dbReference type="GO" id="GO:0016757">
    <property type="term" value="F:glycosyltransferase activity"/>
    <property type="evidence" value="ECO:0007669"/>
    <property type="project" value="InterPro"/>
</dbReference>
<accession>A0A4R5AZ43</accession>
<organism evidence="2 3">
    <name type="scientific">Flavobacterium caseinilyticum</name>
    <dbReference type="NCBI Taxonomy" id="2541732"/>
    <lineage>
        <taxon>Bacteria</taxon>
        <taxon>Pseudomonadati</taxon>
        <taxon>Bacteroidota</taxon>
        <taxon>Flavobacteriia</taxon>
        <taxon>Flavobacteriales</taxon>
        <taxon>Flavobacteriaceae</taxon>
        <taxon>Flavobacterium</taxon>
    </lineage>
</organism>
<dbReference type="RefSeq" id="WP_131909682.1">
    <property type="nucleotide sequence ID" value="NZ_SMFM01000004.1"/>
</dbReference>
<sequence length="377" mass="43056">MKHLVFVIESLDLGGAEKSLVTLLQNIDYKAYTVDLILFKKGGIFEQLVPREVIIIYNNSLQLNIVERIQYKLRKEFNSNGLHHAQLLWQIIQSNFKRENKEYDIAFAYSQGFTTYFVDQCIKASKKFAWLNTDYQKTGYEIEFDYPIYKNYDAVVAVSPEAKLTLENELNRIQQILSIKIIKDISDKIVIKQKSNEPLPIVFKTDTVNIVTVGRLSKDKGLHLAVESCEKLIDKGHSVHWYIVGEGTERDTLEELIKKKKLTKHVTLVGMTDNPYPYMKACSIYVQTSLFEGLGLTVIEAASLNKPIVCTNFPTVYGTLKDGETGLIAEMNSQSLTDKIELLINDSDLTNRLVTNLSQLENADKERTLLEFESLIH</sequence>
<dbReference type="PANTHER" id="PTHR12526">
    <property type="entry name" value="GLYCOSYLTRANSFERASE"/>
    <property type="match status" value="1"/>
</dbReference>
<comment type="caution">
    <text evidence="2">The sequence shown here is derived from an EMBL/GenBank/DDBJ whole genome shotgun (WGS) entry which is preliminary data.</text>
</comment>
<dbReference type="Pfam" id="PF00534">
    <property type="entry name" value="Glycos_transf_1"/>
    <property type="match status" value="1"/>
</dbReference>
<gene>
    <name evidence="2" type="ORF">E0F89_10245</name>
</gene>
<dbReference type="AlphaFoldDB" id="A0A4R5AZ43"/>